<accession>A0ACB8TH22</accession>
<keyword evidence="2" id="KW-1185">Reference proteome</keyword>
<sequence>MHHPSIHPYFHPISPILPPETVPHGSSTAPTKNRSDKDEYSHILRLEEVDWPVGGFRWAAAFGHKQLSTYPAVRADGRQSSTSASACFEALAIDSPSFERTSSLLQYTSTFTKRSPLSPGVVLCYSTPRSVSRLQLVRSNMQSCRATRGGTWYTRSCTRETDALLL</sequence>
<name>A0ACB8TH22_9AGAM</name>
<dbReference type="EMBL" id="MU277189">
    <property type="protein sequence ID" value="KAI0067685.1"/>
    <property type="molecule type" value="Genomic_DNA"/>
</dbReference>
<evidence type="ECO:0000313" key="2">
    <source>
        <dbReference type="Proteomes" id="UP000814140"/>
    </source>
</evidence>
<dbReference type="Proteomes" id="UP000814140">
    <property type="component" value="Unassembled WGS sequence"/>
</dbReference>
<protein>
    <submittedName>
        <fullName evidence="1">Uncharacterized protein</fullName>
    </submittedName>
</protein>
<gene>
    <name evidence="1" type="ORF">BV25DRAFT_849527</name>
</gene>
<proteinExistence type="predicted"/>
<reference evidence="1" key="1">
    <citation type="submission" date="2021-03" db="EMBL/GenBank/DDBJ databases">
        <authorList>
            <consortium name="DOE Joint Genome Institute"/>
            <person name="Ahrendt S."/>
            <person name="Looney B.P."/>
            <person name="Miyauchi S."/>
            <person name="Morin E."/>
            <person name="Drula E."/>
            <person name="Courty P.E."/>
            <person name="Chicoki N."/>
            <person name="Fauchery L."/>
            <person name="Kohler A."/>
            <person name="Kuo A."/>
            <person name="Labutti K."/>
            <person name="Pangilinan J."/>
            <person name="Lipzen A."/>
            <person name="Riley R."/>
            <person name="Andreopoulos W."/>
            <person name="He G."/>
            <person name="Johnson J."/>
            <person name="Barry K.W."/>
            <person name="Grigoriev I.V."/>
            <person name="Nagy L."/>
            <person name="Hibbett D."/>
            <person name="Henrissat B."/>
            <person name="Matheny P.B."/>
            <person name="Labbe J."/>
            <person name="Martin F."/>
        </authorList>
    </citation>
    <scope>NUCLEOTIDE SEQUENCE</scope>
    <source>
        <strain evidence="1">HHB10654</strain>
    </source>
</reference>
<reference evidence="1" key="2">
    <citation type="journal article" date="2022" name="New Phytol.">
        <title>Evolutionary transition to the ectomycorrhizal habit in the genomes of a hyperdiverse lineage of mushroom-forming fungi.</title>
        <authorList>
            <person name="Looney B."/>
            <person name="Miyauchi S."/>
            <person name="Morin E."/>
            <person name="Drula E."/>
            <person name="Courty P.E."/>
            <person name="Kohler A."/>
            <person name="Kuo A."/>
            <person name="LaButti K."/>
            <person name="Pangilinan J."/>
            <person name="Lipzen A."/>
            <person name="Riley R."/>
            <person name="Andreopoulos W."/>
            <person name="He G."/>
            <person name="Johnson J."/>
            <person name="Nolan M."/>
            <person name="Tritt A."/>
            <person name="Barry K.W."/>
            <person name="Grigoriev I.V."/>
            <person name="Nagy L.G."/>
            <person name="Hibbett D."/>
            <person name="Henrissat B."/>
            <person name="Matheny P.B."/>
            <person name="Labbe J."/>
            <person name="Martin F.M."/>
        </authorList>
    </citation>
    <scope>NUCLEOTIDE SEQUENCE</scope>
    <source>
        <strain evidence="1">HHB10654</strain>
    </source>
</reference>
<comment type="caution">
    <text evidence="1">The sequence shown here is derived from an EMBL/GenBank/DDBJ whole genome shotgun (WGS) entry which is preliminary data.</text>
</comment>
<evidence type="ECO:0000313" key="1">
    <source>
        <dbReference type="EMBL" id="KAI0067685.1"/>
    </source>
</evidence>
<organism evidence="1 2">
    <name type="scientific">Artomyces pyxidatus</name>
    <dbReference type="NCBI Taxonomy" id="48021"/>
    <lineage>
        <taxon>Eukaryota</taxon>
        <taxon>Fungi</taxon>
        <taxon>Dikarya</taxon>
        <taxon>Basidiomycota</taxon>
        <taxon>Agaricomycotina</taxon>
        <taxon>Agaricomycetes</taxon>
        <taxon>Russulales</taxon>
        <taxon>Auriscalpiaceae</taxon>
        <taxon>Artomyces</taxon>
    </lineage>
</organism>